<evidence type="ECO:0000256" key="1">
    <source>
        <dbReference type="SAM" id="MobiDB-lite"/>
    </source>
</evidence>
<accession>A0A9D4C3S4</accession>
<dbReference type="Proteomes" id="UP000828390">
    <property type="component" value="Unassembled WGS sequence"/>
</dbReference>
<evidence type="ECO:0000313" key="2">
    <source>
        <dbReference type="EMBL" id="KAH3716604.1"/>
    </source>
</evidence>
<dbReference type="AlphaFoldDB" id="A0A9D4C3S4"/>
<dbReference type="EMBL" id="JAIWYP010000013">
    <property type="protein sequence ID" value="KAH3716604.1"/>
    <property type="molecule type" value="Genomic_DNA"/>
</dbReference>
<name>A0A9D4C3S4_DREPO</name>
<feature type="compositionally biased region" description="Low complexity" evidence="1">
    <location>
        <begin position="33"/>
        <end position="48"/>
    </location>
</feature>
<organism evidence="2 3">
    <name type="scientific">Dreissena polymorpha</name>
    <name type="common">Zebra mussel</name>
    <name type="synonym">Mytilus polymorpha</name>
    <dbReference type="NCBI Taxonomy" id="45954"/>
    <lineage>
        <taxon>Eukaryota</taxon>
        <taxon>Metazoa</taxon>
        <taxon>Spiralia</taxon>
        <taxon>Lophotrochozoa</taxon>
        <taxon>Mollusca</taxon>
        <taxon>Bivalvia</taxon>
        <taxon>Autobranchia</taxon>
        <taxon>Heteroconchia</taxon>
        <taxon>Euheterodonta</taxon>
        <taxon>Imparidentia</taxon>
        <taxon>Neoheterodontei</taxon>
        <taxon>Myida</taxon>
        <taxon>Dreissenoidea</taxon>
        <taxon>Dreissenidae</taxon>
        <taxon>Dreissena</taxon>
    </lineage>
</organism>
<reference evidence="2" key="1">
    <citation type="journal article" date="2019" name="bioRxiv">
        <title>The Genome of the Zebra Mussel, Dreissena polymorpha: A Resource for Invasive Species Research.</title>
        <authorList>
            <person name="McCartney M.A."/>
            <person name="Auch B."/>
            <person name="Kono T."/>
            <person name="Mallez S."/>
            <person name="Zhang Y."/>
            <person name="Obille A."/>
            <person name="Becker A."/>
            <person name="Abrahante J.E."/>
            <person name="Garbe J."/>
            <person name="Badalamenti J.P."/>
            <person name="Herman A."/>
            <person name="Mangelson H."/>
            <person name="Liachko I."/>
            <person name="Sullivan S."/>
            <person name="Sone E.D."/>
            <person name="Koren S."/>
            <person name="Silverstein K.A.T."/>
            <person name="Beckman K.B."/>
            <person name="Gohl D.M."/>
        </authorList>
    </citation>
    <scope>NUCLEOTIDE SEQUENCE</scope>
    <source>
        <strain evidence="2">Duluth1</strain>
        <tissue evidence="2">Whole animal</tissue>
    </source>
</reference>
<gene>
    <name evidence="2" type="ORF">DPMN_059329</name>
</gene>
<protein>
    <submittedName>
        <fullName evidence="2">Uncharacterized protein</fullName>
    </submittedName>
</protein>
<feature type="region of interest" description="Disordered" evidence="1">
    <location>
        <begin position="29"/>
        <end position="51"/>
    </location>
</feature>
<keyword evidence="3" id="KW-1185">Reference proteome</keyword>
<reference evidence="2" key="2">
    <citation type="submission" date="2020-11" db="EMBL/GenBank/DDBJ databases">
        <authorList>
            <person name="McCartney M.A."/>
            <person name="Auch B."/>
            <person name="Kono T."/>
            <person name="Mallez S."/>
            <person name="Becker A."/>
            <person name="Gohl D.M."/>
            <person name="Silverstein K.A.T."/>
            <person name="Koren S."/>
            <person name="Bechman K.B."/>
            <person name="Herman A."/>
            <person name="Abrahante J.E."/>
            <person name="Garbe J."/>
        </authorList>
    </citation>
    <scope>NUCLEOTIDE SEQUENCE</scope>
    <source>
        <strain evidence="2">Duluth1</strain>
        <tissue evidence="2">Whole animal</tissue>
    </source>
</reference>
<evidence type="ECO:0000313" key="3">
    <source>
        <dbReference type="Proteomes" id="UP000828390"/>
    </source>
</evidence>
<sequence>MQVTVNGPKCEDAGELRLSMKDRKKLAVRAEKSTSTAATAAAAATTSTESGMQTDDTHLVIGQDELRMEIEAAMKTLLLEEEMTKKMTAFNMYSVSILKMALPWTHNVSPPLPRVSSLLPKSVSREKSLLSQI</sequence>
<proteinExistence type="predicted"/>
<comment type="caution">
    <text evidence="2">The sequence shown here is derived from an EMBL/GenBank/DDBJ whole genome shotgun (WGS) entry which is preliminary data.</text>
</comment>